<evidence type="ECO:0000313" key="2">
    <source>
        <dbReference type="Proteomes" id="UP001162501"/>
    </source>
</evidence>
<name>A0ACB0FA81_RANTA</name>
<proteinExistence type="predicted"/>
<accession>A0ACB0FA81</accession>
<sequence length="94" mass="10143">MGSSLSTVLKYVRQKLEKLKAEIWLPCALCGPTAIVPSLLVAIGYRGSAVTKETKAEALGCRLRLARVTPTSGGSRWVGWVRWRRAVATASQSA</sequence>
<gene>
    <name evidence="1" type="ORF">MRATA1EN3_LOCUS21165</name>
</gene>
<organism evidence="1 2">
    <name type="scientific">Rangifer tarandus platyrhynchus</name>
    <name type="common">Svalbard reindeer</name>
    <dbReference type="NCBI Taxonomy" id="3082113"/>
    <lineage>
        <taxon>Eukaryota</taxon>
        <taxon>Metazoa</taxon>
        <taxon>Chordata</taxon>
        <taxon>Craniata</taxon>
        <taxon>Vertebrata</taxon>
        <taxon>Euteleostomi</taxon>
        <taxon>Mammalia</taxon>
        <taxon>Eutheria</taxon>
        <taxon>Laurasiatheria</taxon>
        <taxon>Artiodactyla</taxon>
        <taxon>Ruminantia</taxon>
        <taxon>Pecora</taxon>
        <taxon>Cervidae</taxon>
        <taxon>Odocoileinae</taxon>
        <taxon>Rangifer</taxon>
    </lineage>
</organism>
<protein>
    <submittedName>
        <fullName evidence="1">Uncharacterized protein</fullName>
    </submittedName>
</protein>
<dbReference type="EMBL" id="OX596088">
    <property type="protein sequence ID" value="CAI9709952.1"/>
    <property type="molecule type" value="Genomic_DNA"/>
</dbReference>
<dbReference type="Proteomes" id="UP001162501">
    <property type="component" value="Chromosome 4"/>
</dbReference>
<reference evidence="1" key="1">
    <citation type="submission" date="2023-05" db="EMBL/GenBank/DDBJ databases">
        <authorList>
            <consortium name="ELIXIR-Norway"/>
        </authorList>
    </citation>
    <scope>NUCLEOTIDE SEQUENCE</scope>
</reference>
<evidence type="ECO:0000313" key="1">
    <source>
        <dbReference type="EMBL" id="CAI9709952.1"/>
    </source>
</evidence>